<dbReference type="EMBL" id="JBBWWQ010000001">
    <property type="protein sequence ID" value="KAK8957623.1"/>
    <property type="molecule type" value="Genomic_DNA"/>
</dbReference>
<dbReference type="PANTHER" id="PTHR48008:SF13">
    <property type="entry name" value="PROTEIN KINASE SUPERFAMILY PROTEIN"/>
    <property type="match status" value="1"/>
</dbReference>
<dbReference type="AlphaFoldDB" id="A0AAP0C204"/>
<dbReference type="Proteomes" id="UP001418222">
    <property type="component" value="Unassembled WGS sequence"/>
</dbReference>
<comment type="caution">
    <text evidence="2">The sequence shown here is derived from an EMBL/GenBank/DDBJ whole genome shotgun (WGS) entry which is preliminary data.</text>
</comment>
<gene>
    <name evidence="2" type="primary">IMK2</name>
    <name evidence="2" type="ORF">KSP39_PZI001211</name>
</gene>
<keyword evidence="2" id="KW-0808">Transferase</keyword>
<evidence type="ECO:0000313" key="2">
    <source>
        <dbReference type="EMBL" id="KAK8957623.1"/>
    </source>
</evidence>
<organism evidence="2 3">
    <name type="scientific">Platanthera zijinensis</name>
    <dbReference type="NCBI Taxonomy" id="2320716"/>
    <lineage>
        <taxon>Eukaryota</taxon>
        <taxon>Viridiplantae</taxon>
        <taxon>Streptophyta</taxon>
        <taxon>Embryophyta</taxon>
        <taxon>Tracheophyta</taxon>
        <taxon>Spermatophyta</taxon>
        <taxon>Magnoliopsida</taxon>
        <taxon>Liliopsida</taxon>
        <taxon>Asparagales</taxon>
        <taxon>Orchidaceae</taxon>
        <taxon>Orchidoideae</taxon>
        <taxon>Orchideae</taxon>
        <taxon>Orchidinae</taxon>
        <taxon>Platanthera</taxon>
    </lineage>
</organism>
<proteinExistence type="predicted"/>
<protein>
    <submittedName>
        <fullName evidence="2">Leucine-rich repeat receptor-like protein kinase IMK2</fullName>
    </submittedName>
</protein>
<keyword evidence="3" id="KW-1185">Reference proteome</keyword>
<dbReference type="PANTHER" id="PTHR48008">
    <property type="entry name" value="LEUCINE-RICH REPEAT RECEPTOR-LIKE PROTEIN KINASE IMK3-RELATED"/>
    <property type="match status" value="1"/>
</dbReference>
<dbReference type="InterPro" id="IPR052451">
    <property type="entry name" value="Ser/Thr_kinase-like"/>
</dbReference>
<keyword evidence="2" id="KW-0675">Receptor</keyword>
<dbReference type="PROSITE" id="PS50011">
    <property type="entry name" value="PROTEIN_KINASE_DOM"/>
    <property type="match status" value="1"/>
</dbReference>
<feature type="domain" description="Protein kinase" evidence="1">
    <location>
        <begin position="1"/>
        <end position="136"/>
    </location>
</feature>
<dbReference type="GO" id="GO:0004672">
    <property type="term" value="F:protein kinase activity"/>
    <property type="evidence" value="ECO:0007669"/>
    <property type="project" value="InterPro"/>
</dbReference>
<accession>A0AAP0C204</accession>
<dbReference type="GO" id="GO:0005524">
    <property type="term" value="F:ATP binding"/>
    <property type="evidence" value="ECO:0007669"/>
    <property type="project" value="InterPro"/>
</dbReference>
<dbReference type="InterPro" id="IPR011009">
    <property type="entry name" value="Kinase-like_dom_sf"/>
</dbReference>
<evidence type="ECO:0000313" key="3">
    <source>
        <dbReference type="Proteomes" id="UP001418222"/>
    </source>
</evidence>
<dbReference type="SUPFAM" id="SSF56112">
    <property type="entry name" value="Protein kinase-like (PK-like)"/>
    <property type="match status" value="1"/>
</dbReference>
<evidence type="ECO:0000259" key="1">
    <source>
        <dbReference type="PROSITE" id="PS50011"/>
    </source>
</evidence>
<reference evidence="2 3" key="1">
    <citation type="journal article" date="2022" name="Nat. Plants">
        <title>Genomes of leafy and leafless Platanthera orchids illuminate the evolution of mycoheterotrophy.</title>
        <authorList>
            <person name="Li M.H."/>
            <person name="Liu K.W."/>
            <person name="Li Z."/>
            <person name="Lu H.C."/>
            <person name="Ye Q.L."/>
            <person name="Zhang D."/>
            <person name="Wang J.Y."/>
            <person name="Li Y.F."/>
            <person name="Zhong Z.M."/>
            <person name="Liu X."/>
            <person name="Yu X."/>
            <person name="Liu D.K."/>
            <person name="Tu X.D."/>
            <person name="Liu B."/>
            <person name="Hao Y."/>
            <person name="Liao X.Y."/>
            <person name="Jiang Y.T."/>
            <person name="Sun W.H."/>
            <person name="Chen J."/>
            <person name="Chen Y.Q."/>
            <person name="Ai Y."/>
            <person name="Zhai J.W."/>
            <person name="Wu S.S."/>
            <person name="Zhou Z."/>
            <person name="Hsiao Y.Y."/>
            <person name="Wu W.L."/>
            <person name="Chen Y.Y."/>
            <person name="Lin Y.F."/>
            <person name="Hsu J.L."/>
            <person name="Li C.Y."/>
            <person name="Wang Z.W."/>
            <person name="Zhao X."/>
            <person name="Zhong W.Y."/>
            <person name="Ma X.K."/>
            <person name="Ma L."/>
            <person name="Huang J."/>
            <person name="Chen G.Z."/>
            <person name="Huang M.Z."/>
            <person name="Huang L."/>
            <person name="Peng D.H."/>
            <person name="Luo Y.B."/>
            <person name="Zou S.Q."/>
            <person name="Chen S.P."/>
            <person name="Lan S."/>
            <person name="Tsai W.C."/>
            <person name="Van de Peer Y."/>
            <person name="Liu Z.J."/>
        </authorList>
    </citation>
    <scope>NUCLEOTIDE SEQUENCE [LARGE SCALE GENOMIC DNA]</scope>
    <source>
        <strain evidence="2">Lor287</strain>
    </source>
</reference>
<keyword evidence="2" id="KW-0418">Kinase</keyword>
<dbReference type="Gene3D" id="1.10.510.10">
    <property type="entry name" value="Transferase(Phosphotransferase) domain 1"/>
    <property type="match status" value="1"/>
</dbReference>
<dbReference type="Pfam" id="PF00069">
    <property type="entry name" value="Pkinase"/>
    <property type="match status" value="1"/>
</dbReference>
<name>A0AAP0C204_9ASPA</name>
<dbReference type="InterPro" id="IPR000719">
    <property type="entry name" value="Prot_kinase_dom"/>
</dbReference>
<sequence length="137" mass="15501">MLDSSLQPQLSDFGFHLLLRPVAAQAMLEALTIDGYKSPELIEIRDASRETDIYSLGIILLELLTRKEATSCRLLVLNQKMSDVFTTDLISEKKDLGSNIEVVLRRFYQLAMACCSPSPALRPDIKQVIRKLEEIVY</sequence>